<dbReference type="GO" id="GO:0000160">
    <property type="term" value="P:phosphorelay signal transduction system"/>
    <property type="evidence" value="ECO:0007669"/>
    <property type="project" value="InterPro"/>
</dbReference>
<dbReference type="Proteomes" id="UP000247555">
    <property type="component" value="Unassembled WGS sequence"/>
</dbReference>
<dbReference type="PANTHER" id="PTHR43228:SF1">
    <property type="entry name" value="TWO-COMPONENT RESPONSE REGULATOR ARR22"/>
    <property type="match status" value="1"/>
</dbReference>
<evidence type="ECO:0000313" key="4">
    <source>
        <dbReference type="Proteomes" id="UP000247555"/>
    </source>
</evidence>
<feature type="modified residue" description="4-aspartylphosphate" evidence="1">
    <location>
        <position position="197"/>
    </location>
</feature>
<reference evidence="3 4" key="1">
    <citation type="submission" date="2018-05" db="EMBL/GenBank/DDBJ databases">
        <title>Genomic Encyclopedia of Type Strains, Phase IV (KMG-IV): sequencing the most valuable type-strain genomes for metagenomic binning, comparative biology and taxonomic classification.</title>
        <authorList>
            <person name="Goeker M."/>
        </authorList>
    </citation>
    <scope>NUCLEOTIDE SEQUENCE [LARGE SCALE GENOMIC DNA]</scope>
    <source>
        <strain evidence="3 4">DSM 29661</strain>
    </source>
</reference>
<evidence type="ECO:0000256" key="1">
    <source>
        <dbReference type="PROSITE-ProRule" id="PRU00169"/>
    </source>
</evidence>
<dbReference type="Pfam" id="PF00072">
    <property type="entry name" value="Response_reg"/>
    <property type="match status" value="2"/>
</dbReference>
<protein>
    <submittedName>
        <fullName evidence="3">Two-component system chemotaxis response regulator CheY</fullName>
    </submittedName>
</protein>
<dbReference type="RefSeq" id="WP_110390086.1">
    <property type="nucleotide sequence ID" value="NZ_QJKI01000004.1"/>
</dbReference>
<proteinExistence type="predicted"/>
<feature type="domain" description="Response regulatory" evidence="2">
    <location>
        <begin position="8"/>
        <end position="126"/>
    </location>
</feature>
<dbReference type="OrthoDB" id="9793549at2"/>
<dbReference type="Gene3D" id="3.40.50.2300">
    <property type="match status" value="2"/>
</dbReference>
<accession>A0A318KRM9</accession>
<dbReference type="PANTHER" id="PTHR43228">
    <property type="entry name" value="TWO-COMPONENT RESPONSE REGULATOR"/>
    <property type="match status" value="1"/>
</dbReference>
<keyword evidence="4" id="KW-1185">Reference proteome</keyword>
<dbReference type="InterPro" id="IPR011006">
    <property type="entry name" value="CheY-like_superfamily"/>
</dbReference>
<evidence type="ECO:0000313" key="3">
    <source>
        <dbReference type="EMBL" id="PXX80399.1"/>
    </source>
</evidence>
<comment type="caution">
    <text evidence="3">The sequence shown here is derived from an EMBL/GenBank/DDBJ whole genome shotgun (WGS) entry which is preliminary data.</text>
</comment>
<dbReference type="InterPro" id="IPR001789">
    <property type="entry name" value="Sig_transdc_resp-reg_receiver"/>
</dbReference>
<dbReference type="SMART" id="SM00448">
    <property type="entry name" value="REC"/>
    <property type="match status" value="2"/>
</dbReference>
<feature type="domain" description="Response regulatory" evidence="2">
    <location>
        <begin position="147"/>
        <end position="264"/>
    </location>
</feature>
<dbReference type="InterPro" id="IPR052048">
    <property type="entry name" value="ST_Response_Regulator"/>
</dbReference>
<dbReference type="PROSITE" id="PS50110">
    <property type="entry name" value="RESPONSE_REGULATORY"/>
    <property type="match status" value="2"/>
</dbReference>
<dbReference type="SUPFAM" id="SSF52172">
    <property type="entry name" value="CheY-like"/>
    <property type="match status" value="2"/>
</dbReference>
<evidence type="ECO:0000259" key="2">
    <source>
        <dbReference type="PROSITE" id="PS50110"/>
    </source>
</evidence>
<dbReference type="AlphaFoldDB" id="A0A318KRM9"/>
<dbReference type="EMBL" id="QJKI01000004">
    <property type="protein sequence ID" value="PXX80399.1"/>
    <property type="molecule type" value="Genomic_DNA"/>
</dbReference>
<keyword evidence="1" id="KW-0597">Phosphoprotein</keyword>
<name>A0A318KRM9_9NEIS</name>
<sequence length="270" mass="30157">MLEREYLNICLAEPSSLQANIIVSMLNKLGIDNVQVTESGQATLDLLSSPMPPDVVISALYLPDMTGTDLVYRMRDDARMRETPFLLVSSETKRSYLDPIRQAGTLAILPKPFNSEQLSHALNNTVEFLNAHENRMDSSVLDVAELSVLLVDDSLTARNHIRGVLQRIGFERISEAINGQEAVPLLDTTLFDLVVTDYNMPEMDGKQLVEYVRQHSMQPSVPILMVSSEHDEGRLAAIEQAGVSAICDKPFEVELIRKLLRNFFVEPSPC</sequence>
<gene>
    <name evidence="3" type="ORF">DFR34_104178</name>
</gene>
<organism evidence="3 4">
    <name type="scientific">Rivihabitans pingtungensis</name>
    <dbReference type="NCBI Taxonomy" id="1054498"/>
    <lineage>
        <taxon>Bacteria</taxon>
        <taxon>Pseudomonadati</taxon>
        <taxon>Pseudomonadota</taxon>
        <taxon>Betaproteobacteria</taxon>
        <taxon>Neisseriales</taxon>
        <taxon>Aquaspirillaceae</taxon>
        <taxon>Rivihabitans</taxon>
    </lineage>
</organism>
<comment type="caution">
    <text evidence="1">Lacks conserved residue(s) required for the propagation of feature annotation.</text>
</comment>